<feature type="transmembrane region" description="Helical" evidence="1">
    <location>
        <begin position="38"/>
        <end position="56"/>
    </location>
</feature>
<evidence type="ECO:0000313" key="2">
    <source>
        <dbReference type="EMBL" id="JAA85257.1"/>
    </source>
</evidence>
<organism evidence="2">
    <name type="scientific">Pararge aegeria</name>
    <name type="common">speckled wood butterfly</name>
    <dbReference type="NCBI Taxonomy" id="116150"/>
    <lineage>
        <taxon>Eukaryota</taxon>
        <taxon>Metazoa</taxon>
        <taxon>Ecdysozoa</taxon>
        <taxon>Arthropoda</taxon>
        <taxon>Hexapoda</taxon>
        <taxon>Insecta</taxon>
        <taxon>Pterygota</taxon>
        <taxon>Neoptera</taxon>
        <taxon>Endopterygota</taxon>
        <taxon>Lepidoptera</taxon>
        <taxon>Glossata</taxon>
        <taxon>Ditrysia</taxon>
        <taxon>Papilionoidea</taxon>
        <taxon>Nymphalidae</taxon>
        <taxon>Satyrinae</taxon>
        <taxon>Satyrini</taxon>
        <taxon>Parargina</taxon>
        <taxon>Pararge</taxon>
    </lineage>
</organism>
<sequence>MCYQVIPFSLHSPNFLKSYSSFWSKTHTENYKASLRNALSITIIFTTVFLIAYAVACKHHAGDQSQQARLAIL</sequence>
<protein>
    <submittedName>
        <fullName evidence="2">Uncharacterized protein</fullName>
    </submittedName>
</protein>
<dbReference type="AlphaFoldDB" id="S4PW70"/>
<evidence type="ECO:0000256" key="1">
    <source>
        <dbReference type="SAM" id="Phobius"/>
    </source>
</evidence>
<keyword evidence="1" id="KW-0812">Transmembrane</keyword>
<accession>S4PW70</accession>
<keyword evidence="1" id="KW-0472">Membrane</keyword>
<proteinExistence type="predicted"/>
<reference evidence="2" key="1">
    <citation type="journal article" date="2013" name="BMC Genomics">
        <title>Unscrambling butterfly oogenesis.</title>
        <authorList>
            <person name="Carter J.M."/>
            <person name="Baker S.C."/>
            <person name="Pink R."/>
            <person name="Carter D.R."/>
            <person name="Collins A."/>
            <person name="Tomlin J."/>
            <person name="Gibbs M."/>
            <person name="Breuker C.J."/>
        </authorList>
    </citation>
    <scope>NUCLEOTIDE SEQUENCE</scope>
    <source>
        <tissue evidence="2">Ovary</tissue>
    </source>
</reference>
<reference evidence="2" key="2">
    <citation type="submission" date="2013-05" db="EMBL/GenBank/DDBJ databases">
        <authorList>
            <person name="Carter J.-M."/>
            <person name="Baker S.C."/>
            <person name="Pink R."/>
            <person name="Carter D.R.F."/>
            <person name="Collins A."/>
            <person name="Tomlin J."/>
            <person name="Gibbs M."/>
            <person name="Breuker C.J."/>
        </authorList>
    </citation>
    <scope>NUCLEOTIDE SEQUENCE</scope>
    <source>
        <tissue evidence="2">Ovary</tissue>
    </source>
</reference>
<dbReference type="EMBL" id="GAIX01007303">
    <property type="protein sequence ID" value="JAA85257.1"/>
    <property type="molecule type" value="Transcribed_RNA"/>
</dbReference>
<name>S4PW70_9NEOP</name>
<keyword evidence="1" id="KW-1133">Transmembrane helix</keyword>